<organism evidence="2 3">
    <name type="scientific">Babesia duncani</name>
    <dbReference type="NCBI Taxonomy" id="323732"/>
    <lineage>
        <taxon>Eukaryota</taxon>
        <taxon>Sar</taxon>
        <taxon>Alveolata</taxon>
        <taxon>Apicomplexa</taxon>
        <taxon>Aconoidasida</taxon>
        <taxon>Piroplasmida</taxon>
        <taxon>Babesiidae</taxon>
        <taxon>Babesia</taxon>
    </lineage>
</organism>
<proteinExistence type="predicted"/>
<evidence type="ECO:0000313" key="2">
    <source>
        <dbReference type="EMBL" id="KAK2196383.1"/>
    </source>
</evidence>
<reference evidence="2" key="1">
    <citation type="journal article" date="2023" name="Nat. Microbiol.">
        <title>Babesia duncani multi-omics identifies virulence factors and drug targets.</title>
        <authorList>
            <person name="Singh P."/>
            <person name="Lonardi S."/>
            <person name="Liang Q."/>
            <person name="Vydyam P."/>
            <person name="Khabirova E."/>
            <person name="Fang T."/>
            <person name="Gihaz S."/>
            <person name="Thekkiniath J."/>
            <person name="Munshi M."/>
            <person name="Abel S."/>
            <person name="Ciampossin L."/>
            <person name="Batugedara G."/>
            <person name="Gupta M."/>
            <person name="Lu X.M."/>
            <person name="Lenz T."/>
            <person name="Chakravarty S."/>
            <person name="Cornillot E."/>
            <person name="Hu Y."/>
            <person name="Ma W."/>
            <person name="Gonzalez L.M."/>
            <person name="Sanchez S."/>
            <person name="Estrada K."/>
            <person name="Sanchez-Flores A."/>
            <person name="Montero E."/>
            <person name="Harb O.S."/>
            <person name="Le Roch K.G."/>
            <person name="Mamoun C.B."/>
        </authorList>
    </citation>
    <scope>NUCLEOTIDE SEQUENCE</scope>
    <source>
        <strain evidence="2">WA1</strain>
    </source>
</reference>
<evidence type="ECO:0000256" key="1">
    <source>
        <dbReference type="SAM" id="Coils"/>
    </source>
</evidence>
<keyword evidence="3" id="KW-1185">Reference proteome</keyword>
<comment type="caution">
    <text evidence="2">The sequence shown here is derived from an EMBL/GenBank/DDBJ whole genome shotgun (WGS) entry which is preliminary data.</text>
</comment>
<dbReference type="KEGG" id="bdw:94335924"/>
<dbReference type="SUPFAM" id="SSF57997">
    <property type="entry name" value="Tropomyosin"/>
    <property type="match status" value="1"/>
</dbReference>
<dbReference type="RefSeq" id="XP_067803225.1">
    <property type="nucleotide sequence ID" value="XM_067946661.1"/>
</dbReference>
<dbReference type="Proteomes" id="UP001214638">
    <property type="component" value="Unassembled WGS sequence"/>
</dbReference>
<accession>A0AAD9PKA2</accession>
<dbReference type="Gene3D" id="1.10.287.2610">
    <property type="match status" value="1"/>
</dbReference>
<name>A0AAD9PKA2_9APIC</name>
<sequence>MCLYFGARSRDAFEVGLDFRNLKIPTRREVVDKLLEMTDNKIKHKSLLETLESLKTEFEAMQQTREKNLEMSASVKIHLSNLQEKLNEQLSSYKYAQSGHNIKLVQIEEITVQLVNSLNKLSVLEKRIEAAKEQVSFTICDHETNVAELAKVMASNKSEVEELERLINDSEIEMAEARNWHLVKQQELDGLNSELADYKSTCGALAIEKQEIKNNISLCNTKLETLNTTLEAKETEFNNIQDDIKAIESHIGPIESSQNTILLQEEKLNTRIVGILINVHKIQDNLYKELQFVTNSIEKSCSEKNTLTSGNHRITARYEMLENILNHINSVKEDVTNQVMRISDLAKIVHDAEYKMGEMLNESKALDCELSSWTCKNLELKAQIEEMEIASSDWEHKHQSSSSILSAKQSHYEIIISECNDLNAEINKSKLAIESFQINYNEIIKRQEAEMQELVNHQRCEYDKLFNYKAQCLRSDLTSKREALLEVFCDIMG</sequence>
<dbReference type="AlphaFoldDB" id="A0AAD9PKA2"/>
<protein>
    <submittedName>
        <fullName evidence="2">Uncharacterized protein</fullName>
    </submittedName>
</protein>
<gene>
    <name evidence="2" type="ORF">BdWA1_001626</name>
</gene>
<dbReference type="GeneID" id="94335924"/>
<feature type="coiled-coil region" evidence="1">
    <location>
        <begin position="223"/>
        <end position="250"/>
    </location>
</feature>
<dbReference type="EMBL" id="JALLKP010000002">
    <property type="protein sequence ID" value="KAK2196383.1"/>
    <property type="molecule type" value="Genomic_DNA"/>
</dbReference>
<evidence type="ECO:0000313" key="3">
    <source>
        <dbReference type="Proteomes" id="UP001214638"/>
    </source>
</evidence>
<feature type="coiled-coil region" evidence="1">
    <location>
        <begin position="107"/>
        <end position="180"/>
    </location>
</feature>
<keyword evidence="1" id="KW-0175">Coiled coil</keyword>